<keyword evidence="1" id="KW-0732">Signal</keyword>
<feature type="signal peptide" evidence="1">
    <location>
        <begin position="1"/>
        <end position="27"/>
    </location>
</feature>
<evidence type="ECO:0000313" key="3">
    <source>
        <dbReference type="EMBL" id="MBP2189701.1"/>
    </source>
</evidence>
<keyword evidence="4" id="KW-1185">Reference proteome</keyword>
<gene>
    <name evidence="3" type="ORF">BJ987_002602</name>
</gene>
<dbReference type="Proteomes" id="UP001519325">
    <property type="component" value="Unassembled WGS sequence"/>
</dbReference>
<proteinExistence type="predicted"/>
<comment type="caution">
    <text evidence="3">The sequence shown here is derived from an EMBL/GenBank/DDBJ whole genome shotgun (WGS) entry which is preliminary data.</text>
</comment>
<dbReference type="EMBL" id="JAGGMR010000001">
    <property type="protein sequence ID" value="MBP2189701.1"/>
    <property type="molecule type" value="Genomic_DNA"/>
</dbReference>
<sequence length="216" mass="21229">MKLKQATAVVATAFLSTVGFSIIPANAEDDRVEIEASLDGDQGAITVENGSVAINADSILIMDSEGTVLRNLSRTFELDDVSYPIEAAVAGRTVTLRPNLNAPRAANPSMPPPPPHRIPEGAAIGAIAGSIPGTTVDCEIGNGVAAITGGLTAAVLAPFIVLDEPAAVPSPAPVGAAAAGCALGSALVGAEGALAGAVDGASTGAVTAAFSTNPPR</sequence>
<organism evidence="3 4">
    <name type="scientific">Nocardia goodfellowii</name>
    <dbReference type="NCBI Taxonomy" id="882446"/>
    <lineage>
        <taxon>Bacteria</taxon>
        <taxon>Bacillati</taxon>
        <taxon>Actinomycetota</taxon>
        <taxon>Actinomycetes</taxon>
        <taxon>Mycobacteriales</taxon>
        <taxon>Nocardiaceae</taxon>
        <taxon>Nocardia</taxon>
    </lineage>
</organism>
<protein>
    <recommendedName>
        <fullName evidence="2">DUF8020 domain-containing protein</fullName>
    </recommendedName>
</protein>
<feature type="domain" description="DUF8020" evidence="2">
    <location>
        <begin position="32"/>
        <end position="99"/>
    </location>
</feature>
<dbReference type="InterPro" id="IPR058333">
    <property type="entry name" value="DUF8020"/>
</dbReference>
<evidence type="ECO:0000256" key="1">
    <source>
        <dbReference type="SAM" id="SignalP"/>
    </source>
</evidence>
<feature type="chain" id="PRO_5045328027" description="DUF8020 domain-containing protein" evidence="1">
    <location>
        <begin position="28"/>
        <end position="216"/>
    </location>
</feature>
<reference evidence="3 4" key="1">
    <citation type="submission" date="2021-03" db="EMBL/GenBank/DDBJ databases">
        <title>Sequencing the genomes of 1000 actinobacteria strains.</title>
        <authorList>
            <person name="Klenk H.-P."/>
        </authorList>
    </citation>
    <scope>NUCLEOTIDE SEQUENCE [LARGE SCALE GENOMIC DNA]</scope>
    <source>
        <strain evidence="3 4">DSM 45516</strain>
    </source>
</reference>
<dbReference type="Pfam" id="PF26059">
    <property type="entry name" value="DUF8020"/>
    <property type="match status" value="1"/>
</dbReference>
<name>A0ABS4QGA5_9NOCA</name>
<accession>A0ABS4QGA5</accession>
<evidence type="ECO:0000313" key="4">
    <source>
        <dbReference type="Proteomes" id="UP001519325"/>
    </source>
</evidence>
<dbReference type="RefSeq" id="WP_209888776.1">
    <property type="nucleotide sequence ID" value="NZ_JAGGMR010000001.1"/>
</dbReference>
<evidence type="ECO:0000259" key="2">
    <source>
        <dbReference type="Pfam" id="PF26059"/>
    </source>
</evidence>